<sequence length="116" mass="13066">MVPIIRRAKIDINYSMIRGPCVDEYPPSKPRQNDVTFSNFNYVNTGEGYVTSGFILGRQCGTRDSGLRAPGPRKIKKGKQAAERGKTQVKGKKKRQGGSNRHEWIKRTNEDDKKVG</sequence>
<evidence type="ECO:0000313" key="2">
    <source>
        <dbReference type="EMBL" id="KAK6634276.1"/>
    </source>
</evidence>
<keyword evidence="4" id="KW-1185">Reference proteome</keyword>
<dbReference type="Proteomes" id="UP001372834">
    <property type="component" value="Unassembled WGS sequence"/>
</dbReference>
<dbReference type="EMBL" id="JAWJWE010000001">
    <property type="protein sequence ID" value="KAK6645628.1"/>
    <property type="molecule type" value="Genomic_DNA"/>
</dbReference>
<dbReference type="AlphaFoldDB" id="A0AAN8SEI9"/>
<evidence type="ECO:0000313" key="5">
    <source>
        <dbReference type="Proteomes" id="UP001372834"/>
    </source>
</evidence>
<feature type="region of interest" description="Disordered" evidence="1">
    <location>
        <begin position="63"/>
        <end position="116"/>
    </location>
</feature>
<dbReference type="Proteomes" id="UP001359485">
    <property type="component" value="Unassembled WGS sequence"/>
</dbReference>
<proteinExistence type="predicted"/>
<protein>
    <submittedName>
        <fullName evidence="3">Uncharacterized protein</fullName>
    </submittedName>
</protein>
<comment type="caution">
    <text evidence="3">The sequence shown here is derived from an EMBL/GenBank/DDBJ whole genome shotgun (WGS) entry which is preliminary data.</text>
</comment>
<reference evidence="3 5" key="1">
    <citation type="submission" date="2023-10" db="EMBL/GenBank/DDBJ databases">
        <title>Genomes of two closely related lineages of the louse Polyplax serrata with different host specificities.</title>
        <authorList>
            <person name="Martinu J."/>
            <person name="Tarabai H."/>
            <person name="Stefka J."/>
            <person name="Hypsa V."/>
        </authorList>
    </citation>
    <scope>NUCLEOTIDE SEQUENCE [LARGE SCALE GENOMIC DNA]</scope>
    <source>
        <strain evidence="2">98ZLc_SE</strain>
        <strain evidence="3">HR10_N</strain>
    </source>
</reference>
<evidence type="ECO:0000313" key="4">
    <source>
        <dbReference type="Proteomes" id="UP001359485"/>
    </source>
</evidence>
<feature type="compositionally biased region" description="Basic residues" evidence="1">
    <location>
        <begin position="87"/>
        <end position="96"/>
    </location>
</feature>
<dbReference type="EMBL" id="JAWJWF010000004">
    <property type="protein sequence ID" value="KAK6634276.1"/>
    <property type="molecule type" value="Genomic_DNA"/>
</dbReference>
<feature type="compositionally biased region" description="Basic and acidic residues" evidence="1">
    <location>
        <begin position="100"/>
        <end position="116"/>
    </location>
</feature>
<name>A0AAN8SEI9_POLSC</name>
<accession>A0AAN8SEI9</accession>
<organism evidence="3 5">
    <name type="scientific">Polyplax serrata</name>
    <name type="common">Common mouse louse</name>
    <dbReference type="NCBI Taxonomy" id="468196"/>
    <lineage>
        <taxon>Eukaryota</taxon>
        <taxon>Metazoa</taxon>
        <taxon>Ecdysozoa</taxon>
        <taxon>Arthropoda</taxon>
        <taxon>Hexapoda</taxon>
        <taxon>Insecta</taxon>
        <taxon>Pterygota</taxon>
        <taxon>Neoptera</taxon>
        <taxon>Paraneoptera</taxon>
        <taxon>Psocodea</taxon>
        <taxon>Troctomorpha</taxon>
        <taxon>Phthiraptera</taxon>
        <taxon>Anoplura</taxon>
        <taxon>Polyplacidae</taxon>
        <taxon>Polyplax</taxon>
    </lineage>
</organism>
<evidence type="ECO:0000313" key="3">
    <source>
        <dbReference type="EMBL" id="KAK6645628.1"/>
    </source>
</evidence>
<gene>
    <name evidence="3" type="ORF">RUM43_001908</name>
    <name evidence="2" type="ORF">RUM44_004887</name>
</gene>
<evidence type="ECO:0000256" key="1">
    <source>
        <dbReference type="SAM" id="MobiDB-lite"/>
    </source>
</evidence>